<dbReference type="NCBIfam" id="TIGR01826">
    <property type="entry name" value="CofD_related"/>
    <property type="match status" value="1"/>
</dbReference>
<dbReference type="InterPro" id="IPR002882">
    <property type="entry name" value="CofD"/>
</dbReference>
<comment type="function">
    <text evidence="2">Required for morphogenesis under gluconeogenic growth conditions.</text>
</comment>
<comment type="caution">
    <text evidence="3">The sequence shown here is derived from an EMBL/GenBank/DDBJ whole genome shotgun (WGS) entry which is preliminary data.</text>
</comment>
<dbReference type="Gene3D" id="3.40.50.10680">
    <property type="entry name" value="CofD-like domains"/>
    <property type="match status" value="1"/>
</dbReference>
<comment type="similarity">
    <text evidence="2">Belongs to the gluconeogenesis factor family.</text>
</comment>
<comment type="subcellular location">
    <subcellularLocation>
        <location evidence="2">Cytoplasm</location>
    </subcellularLocation>
</comment>
<gene>
    <name evidence="3" type="ORF">J2S11_003943</name>
</gene>
<accession>A0ABT9W440</accession>
<dbReference type="EMBL" id="JAUSTY010000022">
    <property type="protein sequence ID" value="MDQ0168013.1"/>
    <property type="molecule type" value="Genomic_DNA"/>
</dbReference>
<dbReference type="PANTHER" id="PTHR30135:SF3">
    <property type="entry name" value="GLUCONEOGENESIS FACTOR-RELATED"/>
    <property type="match status" value="1"/>
</dbReference>
<evidence type="ECO:0000256" key="1">
    <source>
        <dbReference type="ARBA" id="ARBA00022490"/>
    </source>
</evidence>
<dbReference type="Proteomes" id="UP001235840">
    <property type="component" value="Unassembled WGS sequence"/>
</dbReference>
<dbReference type="CDD" id="cd07187">
    <property type="entry name" value="YvcK_like"/>
    <property type="match status" value="1"/>
</dbReference>
<evidence type="ECO:0000256" key="2">
    <source>
        <dbReference type="HAMAP-Rule" id="MF_00973"/>
    </source>
</evidence>
<name>A0ABT9W440_9BACI</name>
<dbReference type="InterPro" id="IPR038136">
    <property type="entry name" value="CofD-like_dom_sf"/>
</dbReference>
<keyword evidence="1 2" id="KW-0963">Cytoplasm</keyword>
<proteinExistence type="inferred from homology"/>
<reference evidence="3 4" key="1">
    <citation type="submission" date="2023-07" db="EMBL/GenBank/DDBJ databases">
        <title>Genomic Encyclopedia of Type Strains, Phase IV (KMG-IV): sequencing the most valuable type-strain genomes for metagenomic binning, comparative biology and taxonomic classification.</title>
        <authorList>
            <person name="Goeker M."/>
        </authorList>
    </citation>
    <scope>NUCLEOTIDE SEQUENCE [LARGE SCALE GENOMIC DNA]</scope>
    <source>
        <strain evidence="3 4">DSM 12751</strain>
    </source>
</reference>
<dbReference type="HAMAP" id="MF_00973">
    <property type="entry name" value="Gluconeogen_factor"/>
    <property type="match status" value="1"/>
</dbReference>
<dbReference type="Pfam" id="PF01933">
    <property type="entry name" value="CofD"/>
    <property type="match status" value="1"/>
</dbReference>
<dbReference type="InterPro" id="IPR010119">
    <property type="entry name" value="Gluconeogen_factor"/>
</dbReference>
<evidence type="ECO:0000313" key="4">
    <source>
        <dbReference type="Proteomes" id="UP001235840"/>
    </source>
</evidence>
<evidence type="ECO:0000313" key="3">
    <source>
        <dbReference type="EMBL" id="MDQ0168013.1"/>
    </source>
</evidence>
<dbReference type="PANTHER" id="PTHR30135">
    <property type="entry name" value="UNCHARACTERIZED PROTEIN YVCK-RELATED"/>
    <property type="match status" value="1"/>
</dbReference>
<keyword evidence="4" id="KW-1185">Reference proteome</keyword>
<sequence length="316" mass="34537">MAKNKVVVIGGGTGLGTILRGLKTTSLDLTAIVTVADDGGSSGILREELKMLPPGDIRNVLVALAEREPLLQSLFQHRFQNGNGLAGHSVGNLLIAGMQEITGDFVTAIQALSRVLAVRGRVYPASTQSIRLKAKMEDGSIVYGESNIPKANKKIDRVYLEPDDVEALPEAILAIEKADLILFGPGSLYTSIIPNLLVQGIKEALQKSKGTKMFISNVMTQPGETDDYSVEDHIQAIHKHVYAPLFDKVVVNNGPIPREILQKYHDQGAIPVAYDKKRLEAQGIKVIEDRLFILDEFLRHDAFRLTKIVLDSLKAL</sequence>
<organism evidence="3 4">
    <name type="scientific">Caldalkalibacillus horti</name>
    <dbReference type="NCBI Taxonomy" id="77523"/>
    <lineage>
        <taxon>Bacteria</taxon>
        <taxon>Bacillati</taxon>
        <taxon>Bacillota</taxon>
        <taxon>Bacilli</taxon>
        <taxon>Bacillales</taxon>
        <taxon>Bacillaceae</taxon>
        <taxon>Caldalkalibacillus</taxon>
    </lineage>
</organism>
<protein>
    <recommendedName>
        <fullName evidence="2">Gluconeogenesis factor</fullName>
    </recommendedName>
</protein>
<dbReference type="SUPFAM" id="SSF142338">
    <property type="entry name" value="CofD-like"/>
    <property type="match status" value="1"/>
</dbReference>